<reference evidence="1" key="1">
    <citation type="journal article" date="2020" name="Nature">
        <title>Giant virus diversity and host interactions through global metagenomics.</title>
        <authorList>
            <person name="Schulz F."/>
            <person name="Roux S."/>
            <person name="Paez-Espino D."/>
            <person name="Jungbluth S."/>
            <person name="Walsh D.A."/>
            <person name="Denef V.J."/>
            <person name="McMahon K.D."/>
            <person name="Konstantinidis K.T."/>
            <person name="Eloe-Fadrosh E.A."/>
            <person name="Kyrpides N.C."/>
            <person name="Woyke T."/>
        </authorList>
    </citation>
    <scope>NUCLEOTIDE SEQUENCE</scope>
    <source>
        <strain evidence="1">GVMAG-M-3300027708-20</strain>
    </source>
</reference>
<dbReference type="EMBL" id="MN740389">
    <property type="protein sequence ID" value="QHU03853.1"/>
    <property type="molecule type" value="Genomic_DNA"/>
</dbReference>
<accession>A0A6C0JEM0</accession>
<evidence type="ECO:0000313" key="1">
    <source>
        <dbReference type="EMBL" id="QHU03853.1"/>
    </source>
</evidence>
<dbReference type="AlphaFoldDB" id="A0A6C0JEM0"/>
<name>A0A6C0JEM0_9ZZZZ</name>
<protein>
    <submittedName>
        <fullName evidence="1">Uncharacterized protein</fullName>
    </submittedName>
</protein>
<proteinExistence type="predicted"/>
<organism evidence="1">
    <name type="scientific">viral metagenome</name>
    <dbReference type="NCBI Taxonomy" id="1070528"/>
    <lineage>
        <taxon>unclassified sequences</taxon>
        <taxon>metagenomes</taxon>
        <taxon>organismal metagenomes</taxon>
    </lineage>
</organism>
<sequence length="102" mass="11724">MPTLFDIQRSCVQQRNAAVANHKTIKNSTGNDATITRAMRYSQYVNNSKPRTEYKSTAAERLAAQGITYQSYFSPILVSLRFTNLREFNMPRLKIFSNTNVR</sequence>